<evidence type="ECO:0000313" key="1">
    <source>
        <dbReference type="EMBL" id="CAK5046019.1"/>
    </source>
</evidence>
<proteinExistence type="predicted"/>
<dbReference type="EMBL" id="CAVMJV010000012">
    <property type="protein sequence ID" value="CAK5046019.1"/>
    <property type="molecule type" value="Genomic_DNA"/>
</dbReference>
<organism evidence="1 2">
    <name type="scientific">Meloidogyne enterolobii</name>
    <name type="common">Root-knot nematode worm</name>
    <name type="synonym">Meloidogyne mayaguensis</name>
    <dbReference type="NCBI Taxonomy" id="390850"/>
    <lineage>
        <taxon>Eukaryota</taxon>
        <taxon>Metazoa</taxon>
        <taxon>Ecdysozoa</taxon>
        <taxon>Nematoda</taxon>
        <taxon>Chromadorea</taxon>
        <taxon>Rhabditida</taxon>
        <taxon>Tylenchina</taxon>
        <taxon>Tylenchomorpha</taxon>
        <taxon>Tylenchoidea</taxon>
        <taxon>Meloidogynidae</taxon>
        <taxon>Meloidogyninae</taxon>
        <taxon>Meloidogyne</taxon>
    </lineage>
</organism>
<gene>
    <name evidence="1" type="ORF">MENTE1834_LOCUS11928</name>
</gene>
<keyword evidence="2" id="KW-1185">Reference proteome</keyword>
<comment type="caution">
    <text evidence="1">The sequence shown here is derived from an EMBL/GenBank/DDBJ whole genome shotgun (WGS) entry which is preliminary data.</text>
</comment>
<dbReference type="Proteomes" id="UP001497535">
    <property type="component" value="Unassembled WGS sequence"/>
</dbReference>
<protein>
    <submittedName>
        <fullName evidence="1">Uncharacterized protein</fullName>
    </submittedName>
</protein>
<evidence type="ECO:0000313" key="2">
    <source>
        <dbReference type="Proteomes" id="UP001497535"/>
    </source>
</evidence>
<reference evidence="1" key="1">
    <citation type="submission" date="2023-11" db="EMBL/GenBank/DDBJ databases">
        <authorList>
            <person name="Poullet M."/>
        </authorList>
    </citation>
    <scope>NUCLEOTIDE SEQUENCE</scope>
    <source>
        <strain evidence="1">E1834</strain>
    </source>
</reference>
<name>A0ACB0YGP8_MELEN</name>
<accession>A0ACB0YGP8</accession>
<sequence>MAKAFGQRLTGYLMFAPFRIRGPNNTYNLYNLFYSDYVRNNNNLIGRLEEYYINPQLLTLIAEQLNNETLGYHRQLREIHGVPPQTRELHIPRTQPEPAVDETDDEQTEAAEILFEISQQAAGRRRTRNNGGGEGNGRRGGGRRRHTGGRNGSRGGNGDSGN</sequence>